<evidence type="ECO:0008006" key="4">
    <source>
        <dbReference type="Google" id="ProtNLM"/>
    </source>
</evidence>
<dbReference type="NCBIfam" id="NF008500">
    <property type="entry name" value="PRK11410.1"/>
    <property type="match status" value="1"/>
</dbReference>
<sequence>MSENTTPVASEGAPTGRRLRPLLIALAVAVPVAAAGIFGWLWHEQQGERQLGEQNLLGLDLARPDVLIESASLSRLPKDLLNVPLLRDTLTEDLVFYYEANADRLGLTGSLRRIIYEHDLQLRDNLLDELLDQPAEVALWRDAGGRLKHFLVVIERGGLAKALEPLAKVALDDTQLSQAGEFLVDGAPVPFYRLRYNNDRSLLFASHGDQLLLLSSTDMLFAPEPEPEPASAEAASADDQTEVAAVDPDAAVPADETAAAPVEPEEPRGPLLAKVSTDAVEALLAGQHPFPERFGLEARGALEQRISLSSDFLALGYQRFIPAFAGLRFEMDSQGWHSFLALNEVEDQGKFDFTPVWRAMPMGASACVALPVAAAVPERLLNKVGAEAKVAAELGGQLSGTAGLCWYAESRLHSPLLVGTLKGEAGAQTDAELGKLFASLIGAWEANVEGGAFPVEDSEQGATHKWQRQVGSNFGQYPGGEAENPDALASTGFFRVSLARHGSTLLFSLDDRLVSKALDTLDKRFPPLAEVLPKDALVPAYLAPQTLASLFERETLESLPEDMEPVFRNAAQSNLLPKLRALSTHGKYALTLPADSEASSAWQWLPLQWRAL</sequence>
<evidence type="ECO:0000256" key="1">
    <source>
        <dbReference type="SAM" id="Phobius"/>
    </source>
</evidence>
<dbReference type="Pfam" id="PF09909">
    <property type="entry name" value="DUF2138"/>
    <property type="match status" value="1"/>
</dbReference>
<dbReference type="RefSeq" id="WP_187807644.1">
    <property type="nucleotide sequence ID" value="NZ_LZEU01000001.1"/>
</dbReference>
<organism evidence="2 3">
    <name type="scientific">Aquipseudomonas alcaligenes</name>
    <name type="common">Pseudomonas alcaligenes</name>
    <dbReference type="NCBI Taxonomy" id="43263"/>
    <lineage>
        <taxon>Bacteria</taxon>
        <taxon>Pseudomonadati</taxon>
        <taxon>Pseudomonadota</taxon>
        <taxon>Gammaproteobacteria</taxon>
        <taxon>Pseudomonadales</taxon>
        <taxon>Pseudomonadaceae</taxon>
        <taxon>Aquipseudomonas</taxon>
    </lineage>
</organism>
<feature type="transmembrane region" description="Helical" evidence="1">
    <location>
        <begin position="21"/>
        <end position="42"/>
    </location>
</feature>
<keyword evidence="1" id="KW-1133">Transmembrane helix</keyword>
<comment type="caution">
    <text evidence="2">The sequence shown here is derived from an EMBL/GenBank/DDBJ whole genome shotgun (WGS) entry which is preliminary data.</text>
</comment>
<name>A0ABR7S3Y5_AQUAC</name>
<gene>
    <name evidence="2" type="ORF">A9179_18020</name>
</gene>
<evidence type="ECO:0000313" key="3">
    <source>
        <dbReference type="Proteomes" id="UP000744555"/>
    </source>
</evidence>
<keyword evidence="1" id="KW-0812">Transmembrane</keyword>
<reference evidence="2 3" key="1">
    <citation type="submission" date="2016-06" db="EMBL/GenBank/DDBJ databases">
        <authorList>
            <person name="Ramos C."/>
            <person name="Pintado A."/>
            <person name="Crespo-Gomez J.I."/>
        </authorList>
    </citation>
    <scope>NUCLEOTIDE SEQUENCE [LARGE SCALE GENOMIC DNA]</scope>
    <source>
        <strain evidence="2 3">AVO110</strain>
    </source>
</reference>
<keyword evidence="3" id="KW-1185">Reference proteome</keyword>
<protein>
    <recommendedName>
        <fullName evidence="4">DUF2138 domain-containing protein</fullName>
    </recommendedName>
</protein>
<dbReference type="InterPro" id="IPR018671">
    <property type="entry name" value="DUF2138"/>
</dbReference>
<dbReference type="Proteomes" id="UP000744555">
    <property type="component" value="Unassembled WGS sequence"/>
</dbReference>
<accession>A0ABR7S3Y5</accession>
<dbReference type="EMBL" id="LZEU01000001">
    <property type="protein sequence ID" value="MBC9252173.1"/>
    <property type="molecule type" value="Genomic_DNA"/>
</dbReference>
<proteinExistence type="predicted"/>
<evidence type="ECO:0000313" key="2">
    <source>
        <dbReference type="EMBL" id="MBC9252173.1"/>
    </source>
</evidence>
<keyword evidence="1" id="KW-0472">Membrane</keyword>